<sequence>MPTTHVEPGAEALLQEIANSVWKARKIVVITGAGISTNSGIPDFRSENGLYSLIQAQFEAARRQDLGTSSDNDLSNVSREDRPAKRRRLSRAGSPESNERLFPGLGKSTQDASAQSGGGQGGMLGEDPSRVTANAPHLFYNTGSSKGSQSGPDMMADQERGASFDQLPAPALTPPAIQTPVSNHISIETQGAYGNRPTEEAHVPFASSPPCLSLETVHLQRRPDLMNLQTRSSSPLSSPPPITYDPYQESQGDPSSSPPSQVGNSSRSPSEGPSSVSTPPLTSQTSFASSSSRNSLPNMKGRDLFDAQIWSCPIKTSVFYTFATTLRQKVRSAEPTSSHRFISVLRDSRKLVRCYTQNIDQLEERVGLTTSLSLGAGSRYRFSARAGRKPDGARTSMKAAETSVDPAQGSSQQGEEQQPESQPLEKPQTNLGSADSSESDGAGTVPSSLSGPDPSSTQDETQASIPSAAAAAPAPASPNRGVECVFLHGSLAKLRCFVCARTASWDEEARQADTLAGRQPTCPHCAGAAAAREEKGKRALGVGKLRPDIVLYGEENPCTQFISPLIQHDLSLGPDMLLIMGTSMRVHGLKVLVREFAKAVHDRGGKVVLVNFTKPPDSVWAEVIDYWVQWDCDAWVNDLRTRKPALWLPPDAPLPEEEKQKPKKPSRRQSGDEHGKQREGTEKTSGKAKRGRSSLVGEESERGGASTEQEQREIYPSSQLHGMPPPRPSGQTLPKRFANTYREPRLNPNAKRPAAIRDHKLNGAYLVWKIMSELRRVTGGNPPSSAAQSPSGTPRTARPRPKGPRKSAPSASMSLEVKPEQVSVADPFPPLPADQKKPSAAVSSPVPPKQPDGSVESVVSAQAESISAAVKSRKRKQTVWRMIGGVETKVSLAPESENMSPLPTTTARFRPSPQPSTQLHMRTLPLPIPTKPAQSISLRSSHSTPTSTMTDQFGTIINNNFRETDRLIAQLQLHRESSPHIPSPNPMVSRPSTPPVPVPVRLAPLKIPPATGTSAGTVDRQQETVSPKLATLEPNIPSPGPGAAAMMILCDVGSPSPAETIAASRERRERRLSWATAMGDPFFFADPLGGLGHLGGLGGTGGLAYPPSWTHAHQGQEGRQVHGIVGAPGGEECDSGGSAGRIEEGPDEQLRKEQEVALMLSTMRGT</sequence>
<feature type="compositionally biased region" description="Polar residues" evidence="5">
    <location>
        <begin position="897"/>
        <end position="907"/>
    </location>
</feature>
<dbReference type="AlphaFoldDB" id="A0AAN6YSF1"/>
<dbReference type="InterPro" id="IPR050134">
    <property type="entry name" value="NAD-dep_sirtuin_deacylases"/>
</dbReference>
<feature type="compositionally biased region" description="Polar residues" evidence="5">
    <location>
        <begin position="66"/>
        <end position="77"/>
    </location>
</feature>
<evidence type="ECO:0000256" key="1">
    <source>
        <dbReference type="ARBA" id="ARBA00006924"/>
    </source>
</evidence>
<comment type="similarity">
    <text evidence="1">Belongs to the sirtuin family. Class I subfamily.</text>
</comment>
<feature type="compositionally biased region" description="Low complexity" evidence="5">
    <location>
        <begin position="254"/>
        <end position="295"/>
    </location>
</feature>
<name>A0AAN6YSF1_9PEZI</name>
<feature type="compositionally biased region" description="Polar residues" evidence="5">
    <location>
        <begin position="781"/>
        <end position="794"/>
    </location>
</feature>
<feature type="compositionally biased region" description="Low complexity" evidence="5">
    <location>
        <begin position="463"/>
        <end position="478"/>
    </location>
</feature>
<dbReference type="GeneID" id="89942694"/>
<dbReference type="RefSeq" id="XP_064670375.1">
    <property type="nucleotide sequence ID" value="XM_064818568.1"/>
</dbReference>
<feature type="region of interest" description="Disordered" evidence="5">
    <location>
        <begin position="65"/>
        <end position="157"/>
    </location>
</feature>
<feature type="region of interest" description="Disordered" evidence="5">
    <location>
        <begin position="778"/>
        <end position="857"/>
    </location>
</feature>
<dbReference type="EMBL" id="MU853341">
    <property type="protein sequence ID" value="KAK4112805.1"/>
    <property type="molecule type" value="Genomic_DNA"/>
</dbReference>
<evidence type="ECO:0000256" key="5">
    <source>
        <dbReference type="SAM" id="MobiDB-lite"/>
    </source>
</evidence>
<feature type="compositionally biased region" description="Low complexity" evidence="5">
    <location>
        <begin position="432"/>
        <end position="443"/>
    </location>
</feature>
<dbReference type="InterPro" id="IPR026590">
    <property type="entry name" value="Ssirtuin_cat_dom"/>
</dbReference>
<reference evidence="7" key="2">
    <citation type="submission" date="2023-05" db="EMBL/GenBank/DDBJ databases">
        <authorList>
            <consortium name="Lawrence Berkeley National Laboratory"/>
            <person name="Steindorff A."/>
            <person name="Hensen N."/>
            <person name="Bonometti L."/>
            <person name="Westerberg I."/>
            <person name="Brannstrom I.O."/>
            <person name="Guillou S."/>
            <person name="Cros-Aarteil S."/>
            <person name="Calhoun S."/>
            <person name="Haridas S."/>
            <person name="Kuo A."/>
            <person name="Mondo S."/>
            <person name="Pangilinan J."/>
            <person name="Riley R."/>
            <person name="Labutti K."/>
            <person name="Andreopoulos B."/>
            <person name="Lipzen A."/>
            <person name="Chen C."/>
            <person name="Yanf M."/>
            <person name="Daum C."/>
            <person name="Ng V."/>
            <person name="Clum A."/>
            <person name="Ohm R."/>
            <person name="Martin F."/>
            <person name="Silar P."/>
            <person name="Natvig D."/>
            <person name="Lalanne C."/>
            <person name="Gautier V."/>
            <person name="Ament-Velasquez S.L."/>
            <person name="Kruys A."/>
            <person name="Hutchinson M.I."/>
            <person name="Powell A.J."/>
            <person name="Barry K."/>
            <person name="Miller A.N."/>
            <person name="Grigoriev I.V."/>
            <person name="Debuchy R."/>
            <person name="Gladieux P."/>
            <person name="Thoren M.H."/>
            <person name="Johannesson H."/>
        </authorList>
    </citation>
    <scope>NUCLEOTIDE SEQUENCE</scope>
    <source>
        <strain evidence="7">CBS 508.74</strain>
    </source>
</reference>
<dbReference type="PANTHER" id="PTHR11085">
    <property type="entry name" value="NAD-DEPENDENT PROTEIN DEACYLASE SIRTUIN-5, MITOCHONDRIAL-RELATED"/>
    <property type="match status" value="1"/>
</dbReference>
<dbReference type="Proteomes" id="UP001302812">
    <property type="component" value="Unassembled WGS sequence"/>
</dbReference>
<evidence type="ECO:0000313" key="7">
    <source>
        <dbReference type="EMBL" id="KAK4112805.1"/>
    </source>
</evidence>
<proteinExistence type="inferred from homology"/>
<keyword evidence="3" id="KW-0520">NAD</keyword>
<dbReference type="GO" id="GO:0005634">
    <property type="term" value="C:nucleus"/>
    <property type="evidence" value="ECO:0007669"/>
    <property type="project" value="TreeGrafter"/>
</dbReference>
<accession>A0AAN6YSF1</accession>
<keyword evidence="2" id="KW-0808">Transferase</keyword>
<feature type="region of interest" description="Disordered" evidence="5">
    <location>
        <begin position="895"/>
        <end position="917"/>
    </location>
</feature>
<dbReference type="InterPro" id="IPR003000">
    <property type="entry name" value="Sirtuin"/>
</dbReference>
<dbReference type="Pfam" id="PF02146">
    <property type="entry name" value="SIR2"/>
    <property type="match status" value="3"/>
</dbReference>
<organism evidence="7 8">
    <name type="scientific">Canariomyces notabilis</name>
    <dbReference type="NCBI Taxonomy" id="2074819"/>
    <lineage>
        <taxon>Eukaryota</taxon>
        <taxon>Fungi</taxon>
        <taxon>Dikarya</taxon>
        <taxon>Ascomycota</taxon>
        <taxon>Pezizomycotina</taxon>
        <taxon>Sordariomycetes</taxon>
        <taxon>Sordariomycetidae</taxon>
        <taxon>Sordariales</taxon>
        <taxon>Chaetomiaceae</taxon>
        <taxon>Canariomyces</taxon>
    </lineage>
</organism>
<feature type="compositionally biased region" description="Basic and acidic residues" evidence="5">
    <location>
        <begin position="669"/>
        <end position="685"/>
    </location>
</feature>
<evidence type="ECO:0000256" key="2">
    <source>
        <dbReference type="ARBA" id="ARBA00022679"/>
    </source>
</evidence>
<evidence type="ECO:0000259" key="6">
    <source>
        <dbReference type="PROSITE" id="PS50305"/>
    </source>
</evidence>
<reference evidence="7" key="1">
    <citation type="journal article" date="2023" name="Mol. Phylogenet. Evol.">
        <title>Genome-scale phylogeny and comparative genomics of the fungal order Sordariales.</title>
        <authorList>
            <person name="Hensen N."/>
            <person name="Bonometti L."/>
            <person name="Westerberg I."/>
            <person name="Brannstrom I.O."/>
            <person name="Guillou S."/>
            <person name="Cros-Aarteil S."/>
            <person name="Calhoun S."/>
            <person name="Haridas S."/>
            <person name="Kuo A."/>
            <person name="Mondo S."/>
            <person name="Pangilinan J."/>
            <person name="Riley R."/>
            <person name="LaButti K."/>
            <person name="Andreopoulos B."/>
            <person name="Lipzen A."/>
            <person name="Chen C."/>
            <person name="Yan M."/>
            <person name="Daum C."/>
            <person name="Ng V."/>
            <person name="Clum A."/>
            <person name="Steindorff A."/>
            <person name="Ohm R.A."/>
            <person name="Martin F."/>
            <person name="Silar P."/>
            <person name="Natvig D.O."/>
            <person name="Lalanne C."/>
            <person name="Gautier V."/>
            <person name="Ament-Velasquez S.L."/>
            <person name="Kruys A."/>
            <person name="Hutchinson M.I."/>
            <person name="Powell A.J."/>
            <person name="Barry K."/>
            <person name="Miller A.N."/>
            <person name="Grigoriev I.V."/>
            <person name="Debuchy R."/>
            <person name="Gladieux P."/>
            <person name="Hiltunen Thoren M."/>
            <person name="Johannesson H."/>
        </authorList>
    </citation>
    <scope>NUCLEOTIDE SEQUENCE</scope>
    <source>
        <strain evidence="7">CBS 508.74</strain>
    </source>
</reference>
<evidence type="ECO:0000256" key="4">
    <source>
        <dbReference type="PROSITE-ProRule" id="PRU00236"/>
    </source>
</evidence>
<keyword evidence="8" id="KW-1185">Reference proteome</keyword>
<dbReference type="PANTHER" id="PTHR11085:SF8">
    <property type="entry name" value="NAD-DEPENDENT HISTONE DEACETYLASE HST3"/>
    <property type="match status" value="1"/>
</dbReference>
<protein>
    <recommendedName>
        <fullName evidence="6">Deacetylase sirtuin-type domain-containing protein</fullName>
    </recommendedName>
</protein>
<dbReference type="GO" id="GO:0017136">
    <property type="term" value="F:histone deacetylase activity, NAD-dependent"/>
    <property type="evidence" value="ECO:0007669"/>
    <property type="project" value="TreeGrafter"/>
</dbReference>
<comment type="caution">
    <text evidence="4">Lacks conserved residue(s) required for the propagation of feature annotation.</text>
</comment>
<evidence type="ECO:0000313" key="8">
    <source>
        <dbReference type="Proteomes" id="UP001302812"/>
    </source>
</evidence>
<feature type="region of interest" description="Disordered" evidence="5">
    <location>
        <begin position="383"/>
        <end position="478"/>
    </location>
</feature>
<dbReference type="PROSITE" id="PS50305">
    <property type="entry name" value="SIRTUIN"/>
    <property type="match status" value="1"/>
</dbReference>
<dbReference type="SUPFAM" id="SSF52467">
    <property type="entry name" value="DHS-like NAD/FAD-binding domain"/>
    <property type="match status" value="1"/>
</dbReference>
<feature type="compositionally biased region" description="Polar residues" evidence="5">
    <location>
        <begin position="445"/>
        <end position="462"/>
    </location>
</feature>
<comment type="caution">
    <text evidence="7">The sequence shown here is derived from an EMBL/GenBank/DDBJ whole genome shotgun (WGS) entry which is preliminary data.</text>
</comment>
<feature type="compositionally biased region" description="Low complexity" evidence="5">
    <location>
        <begin position="408"/>
        <end position="422"/>
    </location>
</feature>
<dbReference type="Gene3D" id="3.40.50.1220">
    <property type="entry name" value="TPP-binding domain"/>
    <property type="match status" value="2"/>
</dbReference>
<feature type="compositionally biased region" description="Polar residues" evidence="5">
    <location>
        <begin position="141"/>
        <end position="151"/>
    </location>
</feature>
<feature type="region of interest" description="Disordered" evidence="5">
    <location>
        <begin position="227"/>
        <end position="296"/>
    </location>
</feature>
<feature type="domain" description="Deacetylase sirtuin-type" evidence="6">
    <location>
        <begin position="3"/>
        <end position="642"/>
    </location>
</feature>
<gene>
    <name evidence="7" type="ORF">N656DRAFT_829078</name>
</gene>
<evidence type="ECO:0000256" key="3">
    <source>
        <dbReference type="ARBA" id="ARBA00023027"/>
    </source>
</evidence>
<dbReference type="InterPro" id="IPR029035">
    <property type="entry name" value="DHS-like_NAD/FAD-binding_dom"/>
</dbReference>
<feature type="region of interest" description="Disordered" evidence="5">
    <location>
        <begin position="646"/>
        <end position="735"/>
    </location>
</feature>
<dbReference type="GO" id="GO:0070403">
    <property type="term" value="F:NAD+ binding"/>
    <property type="evidence" value="ECO:0007669"/>
    <property type="project" value="InterPro"/>
</dbReference>